<dbReference type="Gene3D" id="3.40.50.300">
    <property type="entry name" value="P-loop containing nucleotide triphosphate hydrolases"/>
    <property type="match status" value="1"/>
</dbReference>
<evidence type="ECO:0000256" key="15">
    <source>
        <dbReference type="SAM" id="MobiDB-lite"/>
    </source>
</evidence>
<evidence type="ECO:0000256" key="13">
    <source>
        <dbReference type="ARBA" id="ARBA00048679"/>
    </source>
</evidence>
<dbReference type="SUPFAM" id="SSF52540">
    <property type="entry name" value="P-loop containing nucleoside triphosphate hydrolases"/>
    <property type="match status" value="1"/>
</dbReference>
<feature type="region of interest" description="Disordered" evidence="15">
    <location>
        <begin position="1"/>
        <end position="44"/>
    </location>
</feature>
<accession>A0A3B4C6V7</accession>
<reference evidence="18" key="3">
    <citation type="submission" date="2025-09" db="UniProtKB">
        <authorList>
            <consortium name="Ensembl"/>
        </authorList>
    </citation>
    <scope>IDENTIFICATION</scope>
</reference>
<feature type="domain" description="Protein kinase" evidence="16">
    <location>
        <begin position="1237"/>
        <end position="1521"/>
    </location>
</feature>
<dbReference type="Gene3D" id="1.10.510.10">
    <property type="entry name" value="Transferase(Phosphotransferase) domain 1"/>
    <property type="match status" value="1"/>
</dbReference>
<gene>
    <name evidence="18" type="primary">LRRK1</name>
</gene>
<dbReference type="GO" id="GO:0009966">
    <property type="term" value="P:regulation of signal transduction"/>
    <property type="evidence" value="ECO:0007669"/>
    <property type="project" value="UniProtKB-ARBA"/>
</dbReference>
<protein>
    <recommendedName>
        <fullName evidence="3">non-specific serine/threonine protein kinase</fullName>
        <ecNumber evidence="3">2.7.11.1</ecNumber>
    </recommendedName>
</protein>
<dbReference type="PROSITE" id="PS50297">
    <property type="entry name" value="ANK_REP_REGION"/>
    <property type="match status" value="1"/>
</dbReference>
<feature type="region of interest" description="Disordered" evidence="15">
    <location>
        <begin position="1796"/>
        <end position="1815"/>
    </location>
</feature>
<dbReference type="SMART" id="SM00369">
    <property type="entry name" value="LRR_TYP"/>
    <property type="match status" value="6"/>
</dbReference>
<evidence type="ECO:0000313" key="19">
    <source>
        <dbReference type="Proteomes" id="UP001501920"/>
    </source>
</evidence>
<dbReference type="GO" id="GO:0005525">
    <property type="term" value="F:GTP binding"/>
    <property type="evidence" value="ECO:0007669"/>
    <property type="project" value="UniProtKB-KW"/>
</dbReference>
<evidence type="ECO:0000259" key="17">
    <source>
        <dbReference type="PROSITE" id="PS51424"/>
    </source>
</evidence>
<dbReference type="InterPro" id="IPR036770">
    <property type="entry name" value="Ankyrin_rpt-contain_sf"/>
</dbReference>
<dbReference type="InterPro" id="IPR001611">
    <property type="entry name" value="Leu-rich_rpt"/>
</dbReference>
<dbReference type="InterPro" id="IPR000719">
    <property type="entry name" value="Prot_kinase_dom"/>
</dbReference>
<evidence type="ECO:0000313" key="18">
    <source>
        <dbReference type="Ensembl" id="ENSPNAP00000006850.2"/>
    </source>
</evidence>
<dbReference type="GO" id="GO:0005524">
    <property type="term" value="F:ATP binding"/>
    <property type="evidence" value="ECO:0007669"/>
    <property type="project" value="UniProtKB-KW"/>
</dbReference>
<organism evidence="18 19">
    <name type="scientific">Pygocentrus nattereri</name>
    <name type="common">Red-bellied piranha</name>
    <dbReference type="NCBI Taxonomy" id="42514"/>
    <lineage>
        <taxon>Eukaryota</taxon>
        <taxon>Metazoa</taxon>
        <taxon>Chordata</taxon>
        <taxon>Craniata</taxon>
        <taxon>Vertebrata</taxon>
        <taxon>Euteleostomi</taxon>
        <taxon>Actinopterygii</taxon>
        <taxon>Neopterygii</taxon>
        <taxon>Teleostei</taxon>
        <taxon>Ostariophysi</taxon>
        <taxon>Characiformes</taxon>
        <taxon>Characoidei</taxon>
        <taxon>Pygocentrus</taxon>
    </lineage>
</organism>
<dbReference type="InterPro" id="IPR032171">
    <property type="entry name" value="COR-A"/>
</dbReference>
<dbReference type="SUPFAM" id="SSF56112">
    <property type="entry name" value="Protein kinase-like (PK-like)"/>
    <property type="match status" value="1"/>
</dbReference>
<keyword evidence="8" id="KW-0547">Nucleotide-binding</keyword>
<dbReference type="Gene3D" id="3.80.10.10">
    <property type="entry name" value="Ribonuclease Inhibitor"/>
    <property type="match status" value="3"/>
</dbReference>
<keyword evidence="19" id="KW-1185">Reference proteome</keyword>
<dbReference type="InterPro" id="IPR032675">
    <property type="entry name" value="LRR_dom_sf"/>
</dbReference>
<comment type="cofactor">
    <cofactor evidence="1">
        <name>Mg(2+)</name>
        <dbReference type="ChEBI" id="CHEBI:18420"/>
    </cofactor>
</comment>
<dbReference type="Pfam" id="PF13855">
    <property type="entry name" value="LRR_8"/>
    <property type="match status" value="1"/>
</dbReference>
<dbReference type="GeneTree" id="ENSGT00940000160363"/>
<dbReference type="Pfam" id="PF07714">
    <property type="entry name" value="PK_Tyr_Ser-Thr"/>
    <property type="match status" value="1"/>
</dbReference>
<keyword evidence="14" id="KW-0040">ANK repeat</keyword>
<proteinExistence type="inferred from homology"/>
<dbReference type="InterPro" id="IPR057263">
    <property type="entry name" value="COR-B"/>
</dbReference>
<dbReference type="InterPro" id="IPR001245">
    <property type="entry name" value="Ser-Thr/Tyr_kinase_cat_dom"/>
</dbReference>
<keyword evidence="10" id="KW-0067">ATP-binding</keyword>
<feature type="region of interest" description="Disordered" evidence="15">
    <location>
        <begin position="2021"/>
        <end position="2066"/>
    </location>
</feature>
<evidence type="ECO:0000256" key="9">
    <source>
        <dbReference type="ARBA" id="ARBA00022777"/>
    </source>
</evidence>
<dbReference type="Ensembl" id="ENSPNAT00000002838.2">
    <property type="protein sequence ID" value="ENSPNAP00000006850.2"/>
    <property type="gene ID" value="ENSPNAG00000012930.2"/>
</dbReference>
<keyword evidence="9" id="KW-0418">Kinase</keyword>
<evidence type="ECO:0000259" key="16">
    <source>
        <dbReference type="PROSITE" id="PS50011"/>
    </source>
</evidence>
<dbReference type="Pfam" id="PF16095">
    <property type="entry name" value="COR-A"/>
    <property type="match status" value="1"/>
</dbReference>
<evidence type="ECO:0000256" key="8">
    <source>
        <dbReference type="ARBA" id="ARBA00022741"/>
    </source>
</evidence>
<dbReference type="SMART" id="SM00364">
    <property type="entry name" value="LRR_BAC"/>
    <property type="match status" value="9"/>
</dbReference>
<dbReference type="OrthoDB" id="1866797at2759"/>
<evidence type="ECO:0000256" key="1">
    <source>
        <dbReference type="ARBA" id="ARBA00001946"/>
    </source>
</evidence>
<dbReference type="EC" id="2.7.11.1" evidence="3"/>
<dbReference type="SMART" id="SM00248">
    <property type="entry name" value="ANK"/>
    <property type="match status" value="4"/>
</dbReference>
<dbReference type="InterPro" id="IPR036322">
    <property type="entry name" value="WD40_repeat_dom_sf"/>
</dbReference>
<reference evidence="18" key="2">
    <citation type="submission" date="2025-08" db="UniProtKB">
        <authorList>
            <consortium name="Ensembl"/>
        </authorList>
    </citation>
    <scope>IDENTIFICATION</scope>
</reference>
<keyword evidence="11" id="KW-0342">GTP-binding</keyword>
<dbReference type="InterPro" id="IPR011009">
    <property type="entry name" value="Kinase-like_dom_sf"/>
</dbReference>
<dbReference type="FunFam" id="3.80.10.10:FF:000091">
    <property type="entry name" value="leucine-rich repeat serine/threonine-protein kinase 1"/>
    <property type="match status" value="1"/>
</dbReference>
<evidence type="ECO:0000256" key="11">
    <source>
        <dbReference type="ARBA" id="ARBA00023134"/>
    </source>
</evidence>
<comment type="catalytic activity">
    <reaction evidence="13">
        <text>L-seryl-[protein] + ATP = O-phospho-L-seryl-[protein] + ADP + H(+)</text>
        <dbReference type="Rhea" id="RHEA:17989"/>
        <dbReference type="Rhea" id="RHEA-COMP:9863"/>
        <dbReference type="Rhea" id="RHEA-COMP:11604"/>
        <dbReference type="ChEBI" id="CHEBI:15378"/>
        <dbReference type="ChEBI" id="CHEBI:29999"/>
        <dbReference type="ChEBI" id="CHEBI:30616"/>
        <dbReference type="ChEBI" id="CHEBI:83421"/>
        <dbReference type="ChEBI" id="CHEBI:456216"/>
        <dbReference type="EC" id="2.7.11.1"/>
    </reaction>
</comment>
<dbReference type="SMART" id="SM00220">
    <property type="entry name" value="S_TKc"/>
    <property type="match status" value="1"/>
</dbReference>
<dbReference type="SUPFAM" id="SSF48403">
    <property type="entry name" value="Ankyrin repeat"/>
    <property type="match status" value="1"/>
</dbReference>
<evidence type="ECO:0000256" key="12">
    <source>
        <dbReference type="ARBA" id="ARBA00047899"/>
    </source>
</evidence>
<dbReference type="SUPFAM" id="SSF52058">
    <property type="entry name" value="L domain-like"/>
    <property type="match status" value="2"/>
</dbReference>
<dbReference type="PANTHER" id="PTHR48056">
    <property type="entry name" value="LRR RECEPTOR-LIKE SERINE/THREONINE-PROTEIN KINASE-RELATED"/>
    <property type="match status" value="1"/>
</dbReference>
<dbReference type="STRING" id="42514.ENSPNAP00000006850"/>
<comment type="catalytic activity">
    <reaction evidence="12">
        <text>L-threonyl-[protein] + ATP = O-phospho-L-threonyl-[protein] + ADP + H(+)</text>
        <dbReference type="Rhea" id="RHEA:46608"/>
        <dbReference type="Rhea" id="RHEA-COMP:11060"/>
        <dbReference type="Rhea" id="RHEA-COMP:11605"/>
        <dbReference type="ChEBI" id="CHEBI:15378"/>
        <dbReference type="ChEBI" id="CHEBI:30013"/>
        <dbReference type="ChEBI" id="CHEBI:30616"/>
        <dbReference type="ChEBI" id="CHEBI:61977"/>
        <dbReference type="ChEBI" id="CHEBI:456216"/>
        <dbReference type="EC" id="2.7.11.1"/>
    </reaction>
</comment>
<sequence length="2066" mass="231021">MSYWNVGDAEDSEVQPACSTAEQDGGTEMGAKQSAGGSAPLGQSPTLENIRAAYGDGTGCRAHELIRIACLENDTGRPHGLELLCVASQHGDLESVRFLLKDARVQFPQEPNEGNPGILAAHYGQHTVIQELLDSIPRPCIRKDLLNWMLATACQQGHLEVVKLLVLGYQADAEDCAIHSNEFAVITGLPLYAAARAGNKEIAEFLLENGAGFSSYTLMDHGEFSRQLLRQRLLEEKDARCDGSTQPALRVQWSGLKLQWLDLDWFLDVSSRITVLDLSHNNLNSLPSVVPWGLIHLHTLNLSYNQFKELPTPQSSQEIICSRLSQVNLSENELESLPVGLLHLSQIQRLSAAKNKLSVLFNIPNGTNWIGLRRLQELDVSDNCLTDLPSSVLHCFKTLSSLNISRNRLGHFPDPWACPLKICKAAYNHIESLPDTISIFWRTHLKEVDFSENVLKELPSYIFELEALISLKLCGNRITTLPAPNKWKCSQLRTLDLSRNQLGKTEENTKTRKLAFLTTWHRRDPEAACPIQFPEILRDSLEVLFLNDNQLECVPLSVCALKNLSELYLSNNPGIQDLPAELGQLSNLWQLDIEELNITNVPADVRKDGPAAVLAFLRAELRRAEACRLLKLMVVGPPRQGKSALLEGLQTGKSSSFLSSERSVRTSTWELERPSGVKTGVESVSFNVWDIGGPASMSTVNQCFFTDKALYVVIWNLALGEEAVANLQSWLLNIEARAPNSAVVVVGTHLDLIDTKFRTERIATLRAYILALCRTPSGARASGYPDITWKHLHEVSCKSLEGMDGLRRLLYQVACSMKDISNPASCHRLVGRLIPKSYLMLQEAVLAERQRRDAVDEVQYLTDLELEQIIESPGSDIKDYEDLQTAISFLIETGTMLHFPDTSHGLCKLYFLDAVWLSECLERIIHLKSSRSVARNGVIRAEDLRMLLVGTGFTQQTEEQYFQFLAKFEIALPVASNSYLLPHLLPPKPAMDIHGFRQQSSNTIQRHFKMSFVPAGFWERFIARMLISLNQMDVQAFESKRGSRSPRNRSTIIYSFAGSQQRNRCSTFRVRRSQTIYWKEGLLVTFDGGYLSVESSDLNWKKKKSGGIKIICQSAMRDFSAMAFITDHVNALIEQWFPALTASESDGSLLIEQYAPCPYCSTVSRHTDPLPPTNSNQTTVHYFNMEDCVLAAAEKEYITCPNHPKEPVALQELVPELFMTDFPSRLFLVKSDLECSEQERDILGQGGSGTIIYRAKYRGQSVAIKRFHFKKCRQQSLNSTTDTMLKHLQSMDITRSFSEFRQEASMLHTLQHPCVVALVGISIHPLCFALELAPLGSLNTVLEEHSKGSHFLPLGHMLTFKAAYQIATGLAYLHRKNIIFCDLKSDNILVWSLEVEDSVNIKLSDYGISRQSFHEGALGVEGTPGYQAPEIRPGIVYDEKVDMFSYGMVLYELLSGRRPALGHHQLQIAKKLSKGVRPVLGNPEEVQFHCLQVLMQECWDTKPEKRPLALPLLRQMQDPTFPCLRYLLPCQQHSQLFLSPLQGCSAVFWDGDKDDRNYTVVNVAKGQVEVKRMPCPGTQLTCQLKMDNTLWTATEEQEIFIYSLKEMCPLSHPQKLLSCPAVVTCLTLLPARTETLPKVFAGMADGLVAVYTLVDDMPVEGEAYVCSHTLNKSLFGLEDLDPRQRPYPIHGIVPVRTGSEMWYTNGPGVLVIDSHSLQPIRRLDPYLPPSSVISMASSSSFRGDEAVWCLDDHTNTLLMYHAASYQLCASYNCGDVHPLRDVFPIQIPSRVVIGGGLGADVPPEQEEPVPPDPEPVTVTVIHSKEAGTQILRQQDSLDYCSISSSGFSSEQLDQLALSHIDASSSGALSSLASSSSMPFSTDCEDADRAQDEQVSSEPSPPASAEPAPQSRTLPYLQALNVVPVSGTIWVPRRGGDIMVIEVQEQSGLLRGRVIAVLTVPGVQQYGTLVEAALVAKDTVVCGFRNENMAWCLAVWRGWGGRELELFYQSYEELGRLETSMRKRRRKWTPETSSHPFRQRTEARLRRKWTPETSSHPFRQRTEARLR</sequence>
<dbReference type="InterPro" id="IPR050647">
    <property type="entry name" value="Plant_LRR-RLKs"/>
</dbReference>
<feature type="repeat" description="ANK" evidence="14">
    <location>
        <begin position="190"/>
        <end position="218"/>
    </location>
</feature>
<evidence type="ECO:0000256" key="4">
    <source>
        <dbReference type="ARBA" id="ARBA00022527"/>
    </source>
</evidence>
<keyword evidence="6" id="KW-0808">Transferase</keyword>
<evidence type="ECO:0000256" key="5">
    <source>
        <dbReference type="ARBA" id="ARBA00022614"/>
    </source>
</evidence>
<comment type="similarity">
    <text evidence="2">Belongs to the protein kinase superfamily. TKL Ser/Thr protein kinase family. ROCO subfamily.</text>
</comment>
<dbReference type="Gene3D" id="1.25.40.20">
    <property type="entry name" value="Ankyrin repeat-containing domain"/>
    <property type="match status" value="1"/>
</dbReference>
<evidence type="ECO:0000256" key="14">
    <source>
        <dbReference type="PROSITE-ProRule" id="PRU00023"/>
    </source>
</evidence>
<dbReference type="InterPro" id="IPR002110">
    <property type="entry name" value="Ankyrin_rpt"/>
</dbReference>
<keyword evidence="7" id="KW-0677">Repeat</keyword>
<dbReference type="Pfam" id="PF12796">
    <property type="entry name" value="Ank_2"/>
    <property type="match status" value="1"/>
</dbReference>
<dbReference type="FunFam" id="1.10.510.10:FF:000361">
    <property type="entry name" value="Leucine-rich repeat serine/threonine-protein kinase 1"/>
    <property type="match status" value="1"/>
</dbReference>
<dbReference type="PROSITE" id="PS51450">
    <property type="entry name" value="LRR"/>
    <property type="match status" value="3"/>
</dbReference>
<evidence type="ECO:0000256" key="7">
    <source>
        <dbReference type="ARBA" id="ARBA00022737"/>
    </source>
</evidence>
<dbReference type="PROSITE" id="PS51424">
    <property type="entry name" value="ROC"/>
    <property type="match status" value="1"/>
</dbReference>
<dbReference type="Proteomes" id="UP001501920">
    <property type="component" value="Chromosome 15"/>
</dbReference>
<dbReference type="PROSITE" id="PS50011">
    <property type="entry name" value="PROTEIN_KINASE_DOM"/>
    <property type="match status" value="1"/>
</dbReference>
<reference evidence="18 19" key="1">
    <citation type="submission" date="2020-10" db="EMBL/GenBank/DDBJ databases">
        <title>Pygocentrus nattereri (red-bellied piranha) genome, fPygNat1, primary haplotype.</title>
        <authorList>
            <person name="Myers G."/>
            <person name="Meyer A."/>
            <person name="Karagic N."/>
            <person name="Pippel M."/>
            <person name="Winkler S."/>
            <person name="Tracey A."/>
            <person name="Wood J."/>
            <person name="Formenti G."/>
            <person name="Howe K."/>
            <person name="Fedrigo O."/>
            <person name="Jarvis E.D."/>
        </authorList>
    </citation>
    <scope>NUCLEOTIDE SEQUENCE [LARGE SCALE GENOMIC DNA]</scope>
</reference>
<dbReference type="InterPro" id="IPR027417">
    <property type="entry name" value="P-loop_NTPase"/>
</dbReference>
<evidence type="ECO:0000256" key="6">
    <source>
        <dbReference type="ARBA" id="ARBA00022679"/>
    </source>
</evidence>
<dbReference type="Pfam" id="PF25497">
    <property type="entry name" value="COR-B"/>
    <property type="match status" value="1"/>
</dbReference>
<dbReference type="InterPro" id="IPR003591">
    <property type="entry name" value="Leu-rich_rpt_typical-subtyp"/>
</dbReference>
<keyword evidence="4" id="KW-0723">Serine/threonine-protein kinase</keyword>
<dbReference type="PANTHER" id="PTHR48056:SF81">
    <property type="entry name" value="RECEPTOR PROTEIN-TYROSINE KINASE CEPR1"/>
    <property type="match status" value="1"/>
</dbReference>
<dbReference type="GO" id="GO:0004674">
    <property type="term" value="F:protein serine/threonine kinase activity"/>
    <property type="evidence" value="ECO:0007669"/>
    <property type="project" value="UniProtKB-KW"/>
</dbReference>
<dbReference type="Gene3D" id="3.30.70.1390">
    <property type="entry name" value="ROC domain from the Parkinson's disease-associated leucine-rich repeat kinase 2"/>
    <property type="match status" value="1"/>
</dbReference>
<keyword evidence="5" id="KW-0433">Leucine-rich repeat</keyword>
<dbReference type="Pfam" id="PF08477">
    <property type="entry name" value="Roc"/>
    <property type="match status" value="1"/>
</dbReference>
<name>A0A3B4C6V7_PYGNA</name>
<dbReference type="SUPFAM" id="SSF50978">
    <property type="entry name" value="WD40 repeat-like"/>
    <property type="match status" value="1"/>
</dbReference>
<dbReference type="PROSITE" id="PS50088">
    <property type="entry name" value="ANK_REPEAT"/>
    <property type="match status" value="1"/>
</dbReference>
<evidence type="ECO:0000256" key="2">
    <source>
        <dbReference type="ARBA" id="ARBA00008171"/>
    </source>
</evidence>
<dbReference type="InterPro" id="IPR020859">
    <property type="entry name" value="ROC"/>
</dbReference>
<evidence type="ECO:0000256" key="10">
    <source>
        <dbReference type="ARBA" id="ARBA00022840"/>
    </source>
</evidence>
<feature type="domain" description="Roc" evidence="17">
    <location>
        <begin position="623"/>
        <end position="817"/>
    </location>
</feature>
<feature type="region of interest" description="Disordered" evidence="15">
    <location>
        <begin position="1871"/>
        <end position="1909"/>
    </location>
</feature>
<evidence type="ECO:0000256" key="3">
    <source>
        <dbReference type="ARBA" id="ARBA00012513"/>
    </source>
</evidence>